<dbReference type="Proteomes" id="UP000663826">
    <property type="component" value="Unassembled WGS sequence"/>
</dbReference>
<protein>
    <submittedName>
        <fullName evidence="2">Uncharacterized protein</fullName>
    </submittedName>
</protein>
<evidence type="ECO:0000313" key="3">
    <source>
        <dbReference type="Proteomes" id="UP000663826"/>
    </source>
</evidence>
<name>A0A8H2WKJ7_9AGAM</name>
<feature type="region of interest" description="Disordered" evidence="1">
    <location>
        <begin position="313"/>
        <end position="338"/>
    </location>
</feature>
<proteinExistence type="predicted"/>
<sequence length="338" mass="37510">MNSHSIRHAWFPPVVPKRKHNQDFDSESEWPNTYRPLSEPGLESRPNKRLRQLEGGLAELTLKPKNHEESVRINTDREVLAPSLSTLPWNESHETPLDSEAEPYITSIYEFALPPTGSGSSAASLPLRGEVSEANTSDEECMTKNSTTAQQINGSRMGKGVFVQGEEGMPSYTVYELENGSEKRKRDAGDEEHRLEKKGKRSWYEPQKDRVVVLDLDSSDDESVTRSPRRRRSAFSLSIGSGSTSPRSQTETQDDAPDFVINPKLLSHISSPGTGIPSIPREEISTQAVVLYKPIPWISDPQENEPEVIDIEDVASPGNASVEASPLTQDDDAMDIDS</sequence>
<evidence type="ECO:0000313" key="2">
    <source>
        <dbReference type="EMBL" id="CAE6381893.1"/>
    </source>
</evidence>
<feature type="compositionally biased region" description="Polar residues" evidence="1">
    <location>
        <begin position="235"/>
        <end position="251"/>
    </location>
</feature>
<feature type="region of interest" description="Disordered" evidence="1">
    <location>
        <begin position="217"/>
        <end position="255"/>
    </location>
</feature>
<feature type="region of interest" description="Disordered" evidence="1">
    <location>
        <begin position="175"/>
        <end position="201"/>
    </location>
</feature>
<gene>
    <name evidence="2" type="ORF">RDB_LOCUS21239</name>
</gene>
<feature type="compositionally biased region" description="Basic and acidic residues" evidence="1">
    <location>
        <begin position="180"/>
        <end position="195"/>
    </location>
</feature>
<dbReference type="EMBL" id="CAJMWQ010000792">
    <property type="protein sequence ID" value="CAE6381893.1"/>
    <property type="molecule type" value="Genomic_DNA"/>
</dbReference>
<comment type="caution">
    <text evidence="2">The sequence shown here is derived from an EMBL/GenBank/DDBJ whole genome shotgun (WGS) entry which is preliminary data.</text>
</comment>
<evidence type="ECO:0000256" key="1">
    <source>
        <dbReference type="SAM" id="MobiDB-lite"/>
    </source>
</evidence>
<feature type="compositionally biased region" description="Acidic residues" evidence="1">
    <location>
        <begin position="329"/>
        <end position="338"/>
    </location>
</feature>
<dbReference type="AlphaFoldDB" id="A0A8H2WKJ7"/>
<organism evidence="2 3">
    <name type="scientific">Rhizoctonia solani</name>
    <dbReference type="NCBI Taxonomy" id="456999"/>
    <lineage>
        <taxon>Eukaryota</taxon>
        <taxon>Fungi</taxon>
        <taxon>Dikarya</taxon>
        <taxon>Basidiomycota</taxon>
        <taxon>Agaricomycotina</taxon>
        <taxon>Agaricomycetes</taxon>
        <taxon>Cantharellales</taxon>
        <taxon>Ceratobasidiaceae</taxon>
        <taxon>Rhizoctonia</taxon>
    </lineage>
</organism>
<reference evidence="2" key="1">
    <citation type="submission" date="2021-01" db="EMBL/GenBank/DDBJ databases">
        <authorList>
            <person name="Kaushik A."/>
        </authorList>
    </citation>
    <scope>NUCLEOTIDE SEQUENCE</scope>
    <source>
        <strain evidence="2">AG1-1B</strain>
    </source>
</reference>
<accession>A0A8H2WKJ7</accession>
<feature type="region of interest" description="Disordered" evidence="1">
    <location>
        <begin position="1"/>
        <end position="48"/>
    </location>
</feature>